<evidence type="ECO:0008006" key="5">
    <source>
        <dbReference type="Google" id="ProtNLM"/>
    </source>
</evidence>
<evidence type="ECO:0000313" key="3">
    <source>
        <dbReference type="EMBL" id="GAX73163.1"/>
    </source>
</evidence>
<protein>
    <recommendedName>
        <fullName evidence="5">Pherophorin domain-containing protein</fullName>
    </recommendedName>
</protein>
<reference evidence="3 4" key="1">
    <citation type="submission" date="2017-08" db="EMBL/GenBank/DDBJ databases">
        <title>Acidophilic green algal genome provides insights into adaptation to an acidic environment.</title>
        <authorList>
            <person name="Hirooka S."/>
            <person name="Hirose Y."/>
            <person name="Kanesaki Y."/>
            <person name="Higuchi S."/>
            <person name="Fujiwara T."/>
            <person name="Onuma R."/>
            <person name="Era A."/>
            <person name="Ohbayashi R."/>
            <person name="Uzuka A."/>
            <person name="Nozaki H."/>
            <person name="Yoshikawa H."/>
            <person name="Miyagishima S.Y."/>
        </authorList>
    </citation>
    <scope>NUCLEOTIDE SEQUENCE [LARGE SCALE GENOMIC DNA]</scope>
    <source>
        <strain evidence="3 4">NIES-2499</strain>
    </source>
</reference>
<keyword evidence="2" id="KW-0732">Signal</keyword>
<feature type="region of interest" description="Disordered" evidence="1">
    <location>
        <begin position="144"/>
        <end position="183"/>
    </location>
</feature>
<name>A0A250WQS3_9CHLO</name>
<comment type="caution">
    <text evidence="3">The sequence shown here is derived from an EMBL/GenBank/DDBJ whole genome shotgun (WGS) entry which is preliminary data.</text>
</comment>
<evidence type="ECO:0000256" key="1">
    <source>
        <dbReference type="SAM" id="MobiDB-lite"/>
    </source>
</evidence>
<organism evidence="3 4">
    <name type="scientific">Chlamydomonas eustigma</name>
    <dbReference type="NCBI Taxonomy" id="1157962"/>
    <lineage>
        <taxon>Eukaryota</taxon>
        <taxon>Viridiplantae</taxon>
        <taxon>Chlorophyta</taxon>
        <taxon>core chlorophytes</taxon>
        <taxon>Chlorophyceae</taxon>
        <taxon>CS clade</taxon>
        <taxon>Chlamydomonadales</taxon>
        <taxon>Chlamydomonadaceae</taxon>
        <taxon>Chlamydomonas</taxon>
    </lineage>
</organism>
<sequence>MEHHRLTFVTRTMSISLTTAMVAGAASTPVKSVCPGAIYKLSVSFTETREALVTSTYGNMSKGPSVFDTLKCKNRFIYNVGQDSNYMTSMLSLPCASAMPALAVVISVTSANNQYDYYHQSSATFPVDTSCGVGTCTSPPLPVASPSLSPHSVPSPPQFPPPYYGGMKTPPQPPPVYPPPRHI</sequence>
<proteinExistence type="predicted"/>
<dbReference type="Proteomes" id="UP000232323">
    <property type="component" value="Unassembled WGS sequence"/>
</dbReference>
<keyword evidence="4" id="KW-1185">Reference proteome</keyword>
<gene>
    <name evidence="3" type="ORF">CEUSTIGMA_g616.t1</name>
</gene>
<evidence type="ECO:0000313" key="4">
    <source>
        <dbReference type="Proteomes" id="UP000232323"/>
    </source>
</evidence>
<feature type="chain" id="PRO_5012083675" description="Pherophorin domain-containing protein" evidence="2">
    <location>
        <begin position="28"/>
        <end position="183"/>
    </location>
</feature>
<dbReference type="EMBL" id="BEGY01000002">
    <property type="protein sequence ID" value="GAX73163.1"/>
    <property type="molecule type" value="Genomic_DNA"/>
</dbReference>
<feature type="signal peptide" evidence="2">
    <location>
        <begin position="1"/>
        <end position="27"/>
    </location>
</feature>
<feature type="compositionally biased region" description="Pro residues" evidence="1">
    <location>
        <begin position="153"/>
        <end position="163"/>
    </location>
</feature>
<accession>A0A250WQS3</accession>
<dbReference type="AlphaFoldDB" id="A0A250WQS3"/>
<evidence type="ECO:0000256" key="2">
    <source>
        <dbReference type="SAM" id="SignalP"/>
    </source>
</evidence>
<feature type="compositionally biased region" description="Pro residues" evidence="1">
    <location>
        <begin position="170"/>
        <end position="183"/>
    </location>
</feature>